<gene>
    <name evidence="5" type="ORF">SAMN05428998_11065</name>
</gene>
<keyword evidence="1 2" id="KW-0238">DNA-binding</keyword>
<dbReference type="PANTHER" id="PTHR30328:SF54">
    <property type="entry name" value="HTH-TYPE TRANSCRIPTIONAL REPRESSOR SCO4008"/>
    <property type="match status" value="1"/>
</dbReference>
<dbReference type="PROSITE" id="PS50977">
    <property type="entry name" value="HTH_TETR_2"/>
    <property type="match status" value="1"/>
</dbReference>
<dbReference type="EMBL" id="FWZX01000010">
    <property type="protein sequence ID" value="SMF29788.1"/>
    <property type="molecule type" value="Genomic_DNA"/>
</dbReference>
<dbReference type="SUPFAM" id="SSF48498">
    <property type="entry name" value="Tetracyclin repressor-like, C-terminal domain"/>
    <property type="match status" value="1"/>
</dbReference>
<dbReference type="InterPro" id="IPR036271">
    <property type="entry name" value="Tet_transcr_reg_TetR-rel_C_sf"/>
</dbReference>
<feature type="DNA-binding region" description="H-T-H motif" evidence="2">
    <location>
        <begin position="56"/>
        <end position="75"/>
    </location>
</feature>
<feature type="compositionally biased region" description="Low complexity" evidence="3">
    <location>
        <begin position="7"/>
        <end position="18"/>
    </location>
</feature>
<name>A0A1Y6BUV9_9PROT</name>
<dbReference type="PRINTS" id="PR00455">
    <property type="entry name" value="HTHTETR"/>
</dbReference>
<proteinExistence type="predicted"/>
<dbReference type="PANTHER" id="PTHR30328">
    <property type="entry name" value="TRANSCRIPTIONAL REPRESSOR"/>
    <property type="match status" value="1"/>
</dbReference>
<reference evidence="5 6" key="1">
    <citation type="submission" date="2017-04" db="EMBL/GenBank/DDBJ databases">
        <authorList>
            <person name="Afonso C.L."/>
            <person name="Miller P.J."/>
            <person name="Scott M.A."/>
            <person name="Spackman E."/>
            <person name="Goraichik I."/>
            <person name="Dimitrov K.M."/>
            <person name="Suarez D.L."/>
            <person name="Swayne D.E."/>
        </authorList>
    </citation>
    <scope>NUCLEOTIDE SEQUENCE [LARGE SCALE GENOMIC DNA]</scope>
    <source>
        <strain evidence="5 6">USBA 355</strain>
    </source>
</reference>
<evidence type="ECO:0000259" key="4">
    <source>
        <dbReference type="PROSITE" id="PS50977"/>
    </source>
</evidence>
<dbReference type="InterPro" id="IPR001647">
    <property type="entry name" value="HTH_TetR"/>
</dbReference>
<sequence>MEGSSLRPGQGAARAANGARRRPPAGRRAEVREANETAILAAAEAVFAEYGFHGATTAMIAERAGLPKANLHYYFGTKEALYKAVLENILALWLAPVRNFTDESDPAQALADYIALKIEYTRTRPQASRIFASELIAGAPQILDYLSHELRQVVEEKSRVVRRWIADGKIGPVEPVHLFVTIWAMTQTYADFAVQIAAIQGKEALDDGDFEAAKRFITAMVLKGIGVKGAG</sequence>
<dbReference type="GO" id="GO:0003677">
    <property type="term" value="F:DNA binding"/>
    <property type="evidence" value="ECO:0007669"/>
    <property type="project" value="UniProtKB-UniRule"/>
</dbReference>
<dbReference type="STRING" id="560819.SAMN05428998_11065"/>
<organism evidence="5 6">
    <name type="scientific">Tistlia consotensis USBA 355</name>
    <dbReference type="NCBI Taxonomy" id="560819"/>
    <lineage>
        <taxon>Bacteria</taxon>
        <taxon>Pseudomonadati</taxon>
        <taxon>Pseudomonadota</taxon>
        <taxon>Alphaproteobacteria</taxon>
        <taxon>Rhodospirillales</taxon>
        <taxon>Rhodovibrionaceae</taxon>
        <taxon>Tistlia</taxon>
    </lineage>
</organism>
<dbReference type="GO" id="GO:0045892">
    <property type="term" value="P:negative regulation of DNA-templated transcription"/>
    <property type="evidence" value="ECO:0007669"/>
    <property type="project" value="InterPro"/>
</dbReference>
<feature type="region of interest" description="Disordered" evidence="3">
    <location>
        <begin position="1"/>
        <end position="30"/>
    </location>
</feature>
<evidence type="ECO:0000256" key="2">
    <source>
        <dbReference type="PROSITE-ProRule" id="PRU00335"/>
    </source>
</evidence>
<dbReference type="AlphaFoldDB" id="A0A1Y6BUV9"/>
<evidence type="ECO:0000256" key="3">
    <source>
        <dbReference type="SAM" id="MobiDB-lite"/>
    </source>
</evidence>
<dbReference type="InterPro" id="IPR009057">
    <property type="entry name" value="Homeodomain-like_sf"/>
</dbReference>
<dbReference type="Proteomes" id="UP000192917">
    <property type="component" value="Unassembled WGS sequence"/>
</dbReference>
<dbReference type="InterPro" id="IPR013573">
    <property type="entry name" value="Tscrpt_reg_YcdC_C"/>
</dbReference>
<evidence type="ECO:0000313" key="6">
    <source>
        <dbReference type="Proteomes" id="UP000192917"/>
    </source>
</evidence>
<protein>
    <submittedName>
        <fullName evidence="5">Transcriptional regulator, TetR family</fullName>
    </submittedName>
</protein>
<keyword evidence="6" id="KW-1185">Reference proteome</keyword>
<dbReference type="Gene3D" id="1.10.357.10">
    <property type="entry name" value="Tetracycline Repressor, domain 2"/>
    <property type="match status" value="1"/>
</dbReference>
<evidence type="ECO:0000313" key="5">
    <source>
        <dbReference type="EMBL" id="SMF29788.1"/>
    </source>
</evidence>
<dbReference type="Pfam" id="PF00440">
    <property type="entry name" value="TetR_N"/>
    <property type="match status" value="1"/>
</dbReference>
<dbReference type="RefSeq" id="WP_085123289.1">
    <property type="nucleotide sequence ID" value="NZ_FWZX01000010.1"/>
</dbReference>
<accession>A0A1Y6BUV9</accession>
<evidence type="ECO:0000256" key="1">
    <source>
        <dbReference type="ARBA" id="ARBA00023125"/>
    </source>
</evidence>
<dbReference type="Pfam" id="PF08362">
    <property type="entry name" value="TetR_C_3"/>
    <property type="match status" value="1"/>
</dbReference>
<dbReference type="InterPro" id="IPR050109">
    <property type="entry name" value="HTH-type_TetR-like_transc_reg"/>
</dbReference>
<dbReference type="SUPFAM" id="SSF46689">
    <property type="entry name" value="Homeodomain-like"/>
    <property type="match status" value="1"/>
</dbReference>
<feature type="domain" description="HTH tetR-type" evidence="4">
    <location>
        <begin position="33"/>
        <end position="93"/>
    </location>
</feature>
<dbReference type="Gene3D" id="1.10.10.60">
    <property type="entry name" value="Homeodomain-like"/>
    <property type="match status" value="1"/>
</dbReference>